<dbReference type="SMART" id="SM00404">
    <property type="entry name" value="PTPc_motif"/>
    <property type="match status" value="1"/>
</dbReference>
<feature type="domain" description="Phosphatase tensin-type" evidence="4">
    <location>
        <begin position="16"/>
        <end position="190"/>
    </location>
</feature>
<dbReference type="Pfam" id="PF00782">
    <property type="entry name" value="DSPc"/>
    <property type="match status" value="1"/>
</dbReference>
<dbReference type="InterPro" id="IPR016130">
    <property type="entry name" value="Tyr_Pase_AS"/>
</dbReference>
<dbReference type="STRING" id="857566.A0A1E3PHH5"/>
<keyword evidence="6" id="KW-1185">Reference proteome</keyword>
<evidence type="ECO:0000313" key="5">
    <source>
        <dbReference type="EMBL" id="ODQ64392.1"/>
    </source>
</evidence>
<dbReference type="GO" id="GO:0042995">
    <property type="term" value="C:cell projection"/>
    <property type="evidence" value="ECO:0007669"/>
    <property type="project" value="TreeGrafter"/>
</dbReference>
<evidence type="ECO:0000259" key="4">
    <source>
        <dbReference type="PROSITE" id="PS51181"/>
    </source>
</evidence>
<dbReference type="GO" id="GO:0005829">
    <property type="term" value="C:cytosol"/>
    <property type="evidence" value="ECO:0007669"/>
    <property type="project" value="TreeGrafter"/>
</dbReference>
<dbReference type="GO" id="GO:0005886">
    <property type="term" value="C:plasma membrane"/>
    <property type="evidence" value="ECO:0007669"/>
    <property type="project" value="TreeGrafter"/>
</dbReference>
<dbReference type="GO" id="GO:0043491">
    <property type="term" value="P:phosphatidylinositol 3-kinase/protein kinase B signal transduction"/>
    <property type="evidence" value="ECO:0007669"/>
    <property type="project" value="TreeGrafter"/>
</dbReference>
<dbReference type="GO" id="GO:0005634">
    <property type="term" value="C:nucleus"/>
    <property type="evidence" value="ECO:0007669"/>
    <property type="project" value="TreeGrafter"/>
</dbReference>
<dbReference type="GO" id="GO:0046856">
    <property type="term" value="P:phosphatidylinositol dephosphorylation"/>
    <property type="evidence" value="ECO:0007669"/>
    <property type="project" value="TreeGrafter"/>
</dbReference>
<evidence type="ECO:0000256" key="2">
    <source>
        <dbReference type="ARBA" id="ARBA00022801"/>
    </source>
</evidence>
<reference evidence="5 6" key="1">
    <citation type="journal article" date="2016" name="Proc. Natl. Acad. Sci. U.S.A.">
        <title>Comparative genomics of biotechnologically important yeasts.</title>
        <authorList>
            <person name="Riley R."/>
            <person name="Haridas S."/>
            <person name="Wolfe K.H."/>
            <person name="Lopes M.R."/>
            <person name="Hittinger C.T."/>
            <person name="Goeker M."/>
            <person name="Salamov A.A."/>
            <person name="Wisecaver J.H."/>
            <person name="Long T.M."/>
            <person name="Calvey C.H."/>
            <person name="Aerts A.L."/>
            <person name="Barry K.W."/>
            <person name="Choi C."/>
            <person name="Clum A."/>
            <person name="Coughlan A.Y."/>
            <person name="Deshpande S."/>
            <person name="Douglass A.P."/>
            <person name="Hanson S.J."/>
            <person name="Klenk H.-P."/>
            <person name="LaButti K.M."/>
            <person name="Lapidus A."/>
            <person name="Lindquist E.A."/>
            <person name="Lipzen A.M."/>
            <person name="Meier-Kolthoff J.P."/>
            <person name="Ohm R.A."/>
            <person name="Otillar R.P."/>
            <person name="Pangilinan J.L."/>
            <person name="Peng Y."/>
            <person name="Rokas A."/>
            <person name="Rosa C.A."/>
            <person name="Scheuner C."/>
            <person name="Sibirny A.A."/>
            <person name="Slot J.C."/>
            <person name="Stielow J.B."/>
            <person name="Sun H."/>
            <person name="Kurtzman C.P."/>
            <person name="Blackwell M."/>
            <person name="Grigoriev I.V."/>
            <person name="Jeffries T.W."/>
        </authorList>
    </citation>
    <scope>NUCLEOTIDE SEQUENCE [LARGE SCALE GENOMIC DNA]</scope>
    <source>
        <strain evidence="5 6">DSM 6958</strain>
    </source>
</reference>
<sequence length="343" mass="39592">MSKILKLAVSTPKRSFSDPLVSSALDMAYITPRIIVCAMPTSDFIKSFYRNAIPDLIQYLERLHQDKWKVWDFRGEGAGYDDHELQNEVFHFPFIDHNPAPFELILAIVASIHQHLQLDPSNTAILHCKAGKGRSGSMACAYLIAYHQYTAAQAMYLFTQRRMRPGFGEGVSILSQRRYLNYVYQWTSLHERKYWSTTVQLDAVIITFPRFTDFELVLAKHSPCGASTKVLYVFQKEDIVKSGRECIIFKPGLKSLVISDDLQLSFCRRVKGPAGFSIVPSRAYVWFNTYFETYRSESLTDSDRNTYRFKVKWCEMDGYKGLTTKGIQAFTHIELYWSILNNK</sequence>
<dbReference type="EMBL" id="KV454412">
    <property type="protein sequence ID" value="ODQ64392.1"/>
    <property type="molecule type" value="Genomic_DNA"/>
</dbReference>
<organism evidence="5 6">
    <name type="scientific">Nadsonia fulvescens var. elongata DSM 6958</name>
    <dbReference type="NCBI Taxonomy" id="857566"/>
    <lineage>
        <taxon>Eukaryota</taxon>
        <taxon>Fungi</taxon>
        <taxon>Dikarya</taxon>
        <taxon>Ascomycota</taxon>
        <taxon>Saccharomycotina</taxon>
        <taxon>Dipodascomycetes</taxon>
        <taxon>Dipodascales</taxon>
        <taxon>Dipodascales incertae sedis</taxon>
        <taxon>Nadsonia</taxon>
    </lineage>
</organism>
<dbReference type="InterPro" id="IPR051281">
    <property type="entry name" value="Dual-spec_lipid-protein_phosph"/>
</dbReference>
<dbReference type="InterPro" id="IPR029023">
    <property type="entry name" value="Tensin_phosphatase"/>
</dbReference>
<dbReference type="Proteomes" id="UP000095009">
    <property type="component" value="Unassembled WGS sequence"/>
</dbReference>
<dbReference type="InterPro" id="IPR000340">
    <property type="entry name" value="Dual-sp_phosphatase_cat-dom"/>
</dbReference>
<proteinExistence type="predicted"/>
<feature type="domain" description="Tyrosine specific protein phosphatases" evidence="3">
    <location>
        <begin position="103"/>
        <end position="162"/>
    </location>
</feature>
<dbReference type="SUPFAM" id="SSF52799">
    <property type="entry name" value="(Phosphotyrosine protein) phosphatases II"/>
    <property type="match status" value="1"/>
</dbReference>
<dbReference type="InterPro" id="IPR000387">
    <property type="entry name" value="Tyr_Pase_dom"/>
</dbReference>
<dbReference type="EC" id="3.1.3.67" evidence="1"/>
<keyword evidence="2" id="KW-0378">Hydrolase</keyword>
<dbReference type="Gene3D" id="3.90.190.10">
    <property type="entry name" value="Protein tyrosine phosphatase superfamily"/>
    <property type="match status" value="1"/>
</dbReference>
<dbReference type="InterPro" id="IPR029021">
    <property type="entry name" value="Prot-tyrosine_phosphatase-like"/>
</dbReference>
<dbReference type="PROSITE" id="PS50056">
    <property type="entry name" value="TYR_PHOSPHATASE_2"/>
    <property type="match status" value="1"/>
</dbReference>
<evidence type="ECO:0000313" key="6">
    <source>
        <dbReference type="Proteomes" id="UP000095009"/>
    </source>
</evidence>
<dbReference type="PROSITE" id="PS51181">
    <property type="entry name" value="PPASE_TENSIN"/>
    <property type="match status" value="1"/>
</dbReference>
<dbReference type="PROSITE" id="PS00383">
    <property type="entry name" value="TYR_PHOSPHATASE_1"/>
    <property type="match status" value="1"/>
</dbReference>
<name>A0A1E3PHH5_9ASCO</name>
<dbReference type="InterPro" id="IPR003595">
    <property type="entry name" value="Tyr_Pase_cat"/>
</dbReference>
<dbReference type="GO" id="GO:0016314">
    <property type="term" value="F:phosphatidylinositol-3,4,5-trisphosphate 3-phosphatase activity"/>
    <property type="evidence" value="ECO:0007669"/>
    <property type="project" value="UniProtKB-EC"/>
</dbReference>
<dbReference type="PANTHER" id="PTHR12305">
    <property type="entry name" value="PHOSPHATASE WITH HOMOLOGY TO TENSIN"/>
    <property type="match status" value="1"/>
</dbReference>
<protein>
    <recommendedName>
        <fullName evidence="1">phosphatidylinositol-3,4,5-trisphosphate 3-phosphatase</fullName>
        <ecNumber evidence="1">3.1.3.67</ecNumber>
    </recommendedName>
</protein>
<gene>
    <name evidence="5" type="ORF">NADFUDRAFT_52721</name>
</gene>
<dbReference type="OrthoDB" id="16692at2759"/>
<dbReference type="AlphaFoldDB" id="A0A1E3PHH5"/>
<evidence type="ECO:0000259" key="3">
    <source>
        <dbReference type="PROSITE" id="PS50056"/>
    </source>
</evidence>
<dbReference type="PANTHER" id="PTHR12305:SF81">
    <property type="entry name" value="PHOSPHATIDYLINOSITOL 3,4,5-TRISPHOSPHATE 3-PHOSPHATASE AND DUAL-SPECIFICITY PROTEIN PHOSPHATASE PTEN"/>
    <property type="match status" value="1"/>
</dbReference>
<dbReference type="CDD" id="cd14497">
    <property type="entry name" value="PTP_PTEN-like"/>
    <property type="match status" value="1"/>
</dbReference>
<dbReference type="GO" id="GO:0004725">
    <property type="term" value="F:protein tyrosine phosphatase activity"/>
    <property type="evidence" value="ECO:0007669"/>
    <property type="project" value="TreeGrafter"/>
</dbReference>
<dbReference type="GO" id="GO:0051896">
    <property type="term" value="P:regulation of phosphatidylinositol 3-kinase/protein kinase B signal transduction"/>
    <property type="evidence" value="ECO:0007669"/>
    <property type="project" value="TreeGrafter"/>
</dbReference>
<accession>A0A1E3PHH5</accession>
<evidence type="ECO:0000256" key="1">
    <source>
        <dbReference type="ARBA" id="ARBA00013015"/>
    </source>
</evidence>